<accession>L1JBK2</accession>
<feature type="coiled-coil region" evidence="1">
    <location>
        <begin position="287"/>
        <end position="356"/>
    </location>
</feature>
<dbReference type="AlphaFoldDB" id="L1JBK2"/>
<feature type="compositionally biased region" description="Basic and acidic residues" evidence="2">
    <location>
        <begin position="186"/>
        <end position="225"/>
    </location>
</feature>
<feature type="region of interest" description="Disordered" evidence="2">
    <location>
        <begin position="419"/>
        <end position="449"/>
    </location>
</feature>
<evidence type="ECO:0000256" key="2">
    <source>
        <dbReference type="SAM" id="MobiDB-lite"/>
    </source>
</evidence>
<dbReference type="PaxDb" id="55529-EKX45913"/>
<dbReference type="Proteomes" id="UP000011087">
    <property type="component" value="Unassembled WGS sequence"/>
</dbReference>
<dbReference type="GeneID" id="17302511"/>
<keyword evidence="5" id="KW-1185">Reference proteome</keyword>
<evidence type="ECO:0000313" key="3">
    <source>
        <dbReference type="EMBL" id="EKX45913.1"/>
    </source>
</evidence>
<sequence>MPTEDMGQELLVRKDDGEPGMKVVISSAFKHHPFCSAYVSSSPPEASAASITLQSPSKQTIVGDCSSRAKSLGENPEQGWVEVVVDDNYDKIVSEEMIRVGLQQQVRIDSRKNSQDARNGYEMQMELFDLLKDPSSSLYKRNSFDGKRILDGWLISPTSAEKSFLTFLSFQQEFEAQLSPSVGLKGEQKRENRIQEREKERAAELYRGEEQKMERHAGRALEEASMRPVVSHQREASWEGFSSLKVSDERSDRPTSSPSSNLKRSLLERNYNFLDARAQAEYEIRQNRLVEADLNDARSRISFLERELETSLAGNSRLEHRLRDMEEELLKMKTENARLKVANEFKEKELDMIQKKQSEESINHKTMIKLQLKDVAARAQKQIVELGTLVHSLKTQLNQSQSDQRDAQERLQGAQEELKKLRSEKQLDHATIGDLRTSPRDRKLQGSEETLRMRSQTFEEKLEHLEASLQSAVEREEELRKYNEEDAASRQRQGEQLALKEEQQKEQERVKELEADILVVTTREKEIMQQLHKNKEAEHIEELEDKVESLIASKREIAQSLQKEQERAVRLDANLHDQLAKHQVLENEMKHEKEASRLSTMRIKELTAAMEALQRELHQKDVDLNMLKEALDQTDRRQADLEERVKTERERVVGKVETVEIRGEMLRARG</sequence>
<dbReference type="RefSeq" id="XP_005832893.1">
    <property type="nucleotide sequence ID" value="XM_005832836.1"/>
</dbReference>
<evidence type="ECO:0000256" key="1">
    <source>
        <dbReference type="SAM" id="Coils"/>
    </source>
</evidence>
<dbReference type="EnsemblProtists" id="EKX45913">
    <property type="protein sequence ID" value="EKX45913"/>
    <property type="gene ID" value="GUITHDRAFT_138738"/>
</dbReference>
<organism evidence="3">
    <name type="scientific">Guillardia theta (strain CCMP2712)</name>
    <name type="common">Cryptophyte</name>
    <dbReference type="NCBI Taxonomy" id="905079"/>
    <lineage>
        <taxon>Eukaryota</taxon>
        <taxon>Cryptophyceae</taxon>
        <taxon>Pyrenomonadales</taxon>
        <taxon>Geminigeraceae</taxon>
        <taxon>Guillardia</taxon>
    </lineage>
</organism>
<dbReference type="STRING" id="905079.L1JBK2"/>
<protein>
    <submittedName>
        <fullName evidence="3 4">Uncharacterized protein</fullName>
    </submittedName>
</protein>
<keyword evidence="1" id="KW-0175">Coiled coil</keyword>
<dbReference type="HOGENOM" id="CLU_410194_0_0_1"/>
<reference evidence="5" key="2">
    <citation type="submission" date="2012-11" db="EMBL/GenBank/DDBJ databases">
        <authorList>
            <person name="Kuo A."/>
            <person name="Curtis B.A."/>
            <person name="Tanifuji G."/>
            <person name="Burki F."/>
            <person name="Gruber A."/>
            <person name="Irimia M."/>
            <person name="Maruyama S."/>
            <person name="Arias M.C."/>
            <person name="Ball S.G."/>
            <person name="Gile G.H."/>
            <person name="Hirakawa Y."/>
            <person name="Hopkins J.F."/>
            <person name="Rensing S.A."/>
            <person name="Schmutz J."/>
            <person name="Symeonidi A."/>
            <person name="Elias M."/>
            <person name="Eveleigh R.J."/>
            <person name="Herman E.K."/>
            <person name="Klute M.J."/>
            <person name="Nakayama T."/>
            <person name="Obornik M."/>
            <person name="Reyes-Prieto A."/>
            <person name="Armbrust E.V."/>
            <person name="Aves S.J."/>
            <person name="Beiko R.G."/>
            <person name="Coutinho P."/>
            <person name="Dacks J.B."/>
            <person name="Durnford D.G."/>
            <person name="Fast N.M."/>
            <person name="Green B.R."/>
            <person name="Grisdale C."/>
            <person name="Hempe F."/>
            <person name="Henrissat B."/>
            <person name="Hoppner M.P."/>
            <person name="Ishida K.-I."/>
            <person name="Kim E."/>
            <person name="Koreny L."/>
            <person name="Kroth P.G."/>
            <person name="Liu Y."/>
            <person name="Malik S.-B."/>
            <person name="Maier U.G."/>
            <person name="McRose D."/>
            <person name="Mock T."/>
            <person name="Neilson J.A."/>
            <person name="Onodera N.T."/>
            <person name="Poole A.M."/>
            <person name="Pritham E.J."/>
            <person name="Richards T.A."/>
            <person name="Rocap G."/>
            <person name="Roy S.W."/>
            <person name="Sarai C."/>
            <person name="Schaack S."/>
            <person name="Shirato S."/>
            <person name="Slamovits C.H."/>
            <person name="Spencer D.F."/>
            <person name="Suzuki S."/>
            <person name="Worden A.Z."/>
            <person name="Zauner S."/>
            <person name="Barry K."/>
            <person name="Bell C."/>
            <person name="Bharti A.K."/>
            <person name="Crow J.A."/>
            <person name="Grimwood J."/>
            <person name="Kramer R."/>
            <person name="Lindquist E."/>
            <person name="Lucas S."/>
            <person name="Salamov A."/>
            <person name="McFadden G.I."/>
            <person name="Lane C.E."/>
            <person name="Keeling P.J."/>
            <person name="Gray M.W."/>
            <person name="Grigoriev I.V."/>
            <person name="Archibald J.M."/>
        </authorList>
    </citation>
    <scope>NUCLEOTIDE SEQUENCE</scope>
    <source>
        <strain evidence="5">CCMP2712</strain>
    </source>
</reference>
<evidence type="ECO:0000313" key="4">
    <source>
        <dbReference type="EnsemblProtists" id="EKX45913"/>
    </source>
</evidence>
<dbReference type="OMA" id="RTTPKFH"/>
<gene>
    <name evidence="3" type="ORF">GUITHDRAFT_138738</name>
</gene>
<reference evidence="4" key="3">
    <citation type="submission" date="2016-03" db="UniProtKB">
        <authorList>
            <consortium name="EnsemblProtists"/>
        </authorList>
    </citation>
    <scope>IDENTIFICATION</scope>
</reference>
<feature type="region of interest" description="Disordered" evidence="2">
    <location>
        <begin position="479"/>
        <end position="503"/>
    </location>
</feature>
<reference evidence="3 5" key="1">
    <citation type="journal article" date="2012" name="Nature">
        <title>Algal genomes reveal evolutionary mosaicism and the fate of nucleomorphs.</title>
        <authorList>
            <consortium name="DOE Joint Genome Institute"/>
            <person name="Curtis B.A."/>
            <person name="Tanifuji G."/>
            <person name="Burki F."/>
            <person name="Gruber A."/>
            <person name="Irimia M."/>
            <person name="Maruyama S."/>
            <person name="Arias M.C."/>
            <person name="Ball S.G."/>
            <person name="Gile G.H."/>
            <person name="Hirakawa Y."/>
            <person name="Hopkins J.F."/>
            <person name="Kuo A."/>
            <person name="Rensing S.A."/>
            <person name="Schmutz J."/>
            <person name="Symeonidi A."/>
            <person name="Elias M."/>
            <person name="Eveleigh R.J."/>
            <person name="Herman E.K."/>
            <person name="Klute M.J."/>
            <person name="Nakayama T."/>
            <person name="Obornik M."/>
            <person name="Reyes-Prieto A."/>
            <person name="Armbrust E.V."/>
            <person name="Aves S.J."/>
            <person name="Beiko R.G."/>
            <person name="Coutinho P."/>
            <person name="Dacks J.B."/>
            <person name="Durnford D.G."/>
            <person name="Fast N.M."/>
            <person name="Green B.R."/>
            <person name="Grisdale C.J."/>
            <person name="Hempel F."/>
            <person name="Henrissat B."/>
            <person name="Hoppner M.P."/>
            <person name="Ishida K."/>
            <person name="Kim E."/>
            <person name="Koreny L."/>
            <person name="Kroth P.G."/>
            <person name="Liu Y."/>
            <person name="Malik S.B."/>
            <person name="Maier U.G."/>
            <person name="McRose D."/>
            <person name="Mock T."/>
            <person name="Neilson J.A."/>
            <person name="Onodera N.T."/>
            <person name="Poole A.M."/>
            <person name="Pritham E.J."/>
            <person name="Richards T.A."/>
            <person name="Rocap G."/>
            <person name="Roy S.W."/>
            <person name="Sarai C."/>
            <person name="Schaack S."/>
            <person name="Shirato S."/>
            <person name="Slamovits C.H."/>
            <person name="Spencer D.F."/>
            <person name="Suzuki S."/>
            <person name="Worden A.Z."/>
            <person name="Zauner S."/>
            <person name="Barry K."/>
            <person name="Bell C."/>
            <person name="Bharti A.K."/>
            <person name="Crow J.A."/>
            <person name="Grimwood J."/>
            <person name="Kramer R."/>
            <person name="Lindquist E."/>
            <person name="Lucas S."/>
            <person name="Salamov A."/>
            <person name="McFadden G.I."/>
            <person name="Lane C.E."/>
            <person name="Keeling P.J."/>
            <person name="Gray M.W."/>
            <person name="Grigoriev I.V."/>
            <person name="Archibald J.M."/>
        </authorList>
    </citation>
    <scope>NUCLEOTIDE SEQUENCE</scope>
    <source>
        <strain evidence="3 5">CCMP2712</strain>
    </source>
</reference>
<name>L1JBK2_GUITC</name>
<feature type="compositionally biased region" description="Basic and acidic residues" evidence="2">
    <location>
        <begin position="437"/>
        <end position="449"/>
    </location>
</feature>
<dbReference type="KEGG" id="gtt:GUITHDRAFT_138738"/>
<evidence type="ECO:0000313" key="5">
    <source>
        <dbReference type="Proteomes" id="UP000011087"/>
    </source>
</evidence>
<feature type="compositionally biased region" description="Basic and acidic residues" evidence="2">
    <location>
        <begin position="419"/>
        <end position="428"/>
    </location>
</feature>
<dbReference type="EMBL" id="JH992997">
    <property type="protein sequence ID" value="EKX45913.1"/>
    <property type="molecule type" value="Genomic_DNA"/>
</dbReference>
<proteinExistence type="predicted"/>
<feature type="region of interest" description="Disordered" evidence="2">
    <location>
        <begin position="184"/>
        <end position="229"/>
    </location>
</feature>